<gene>
    <name evidence="1" type="ORF">BCR34DRAFT_142276</name>
</gene>
<evidence type="ECO:0000313" key="1">
    <source>
        <dbReference type="EMBL" id="ORX98953.1"/>
    </source>
</evidence>
<dbReference type="AlphaFoldDB" id="A0A1Y1YM83"/>
<comment type="caution">
    <text evidence="1">The sequence shown here is derived from an EMBL/GenBank/DDBJ whole genome shotgun (WGS) entry which is preliminary data.</text>
</comment>
<reference evidence="1 2" key="1">
    <citation type="submission" date="2016-07" db="EMBL/GenBank/DDBJ databases">
        <title>Pervasive Adenine N6-methylation of Active Genes in Fungi.</title>
        <authorList>
            <consortium name="DOE Joint Genome Institute"/>
            <person name="Mondo S.J."/>
            <person name="Dannebaum R.O."/>
            <person name="Kuo R.C."/>
            <person name="Labutti K."/>
            <person name="Haridas S."/>
            <person name="Kuo A."/>
            <person name="Salamov A."/>
            <person name="Ahrendt S.R."/>
            <person name="Lipzen A."/>
            <person name="Sullivan W."/>
            <person name="Andreopoulos W.B."/>
            <person name="Clum A."/>
            <person name="Lindquist E."/>
            <person name="Daum C."/>
            <person name="Ramamoorthy G.K."/>
            <person name="Gryganskyi A."/>
            <person name="Culley D."/>
            <person name="Magnuson J.K."/>
            <person name="James T.Y."/>
            <person name="O'Malley M.A."/>
            <person name="Stajich J.E."/>
            <person name="Spatafora J.W."/>
            <person name="Visel A."/>
            <person name="Grigoriev I.V."/>
        </authorList>
    </citation>
    <scope>NUCLEOTIDE SEQUENCE [LARGE SCALE GENOMIC DNA]</scope>
    <source>
        <strain evidence="1 2">CBS 115471</strain>
    </source>
</reference>
<dbReference type="EMBL" id="MCFA01000206">
    <property type="protein sequence ID" value="ORX98953.1"/>
    <property type="molecule type" value="Genomic_DNA"/>
</dbReference>
<dbReference type="InterPro" id="IPR036291">
    <property type="entry name" value="NAD(P)-bd_dom_sf"/>
</dbReference>
<name>A0A1Y1YM83_9PLEO</name>
<accession>A0A1Y1YM83</accession>
<dbReference type="Gene3D" id="3.40.50.720">
    <property type="entry name" value="NAD(P)-binding Rossmann-like Domain"/>
    <property type="match status" value="1"/>
</dbReference>
<dbReference type="SUPFAM" id="SSF51735">
    <property type="entry name" value="NAD(P)-binding Rossmann-fold domains"/>
    <property type="match status" value="1"/>
</dbReference>
<organism evidence="1 2">
    <name type="scientific">Clohesyomyces aquaticus</name>
    <dbReference type="NCBI Taxonomy" id="1231657"/>
    <lineage>
        <taxon>Eukaryota</taxon>
        <taxon>Fungi</taxon>
        <taxon>Dikarya</taxon>
        <taxon>Ascomycota</taxon>
        <taxon>Pezizomycotina</taxon>
        <taxon>Dothideomycetes</taxon>
        <taxon>Pleosporomycetidae</taxon>
        <taxon>Pleosporales</taxon>
        <taxon>Lindgomycetaceae</taxon>
        <taxon>Clohesyomyces</taxon>
    </lineage>
</organism>
<protein>
    <submittedName>
        <fullName evidence="1">Uncharacterized protein</fullName>
    </submittedName>
</protein>
<keyword evidence="2" id="KW-1185">Reference proteome</keyword>
<sequence>MEITQREKPLRMAIIGLSAAAVTSWASTAHLPNFQTSAGKARFKITALLNSSTSAAEAAIDTYKLEPATVQAYGSAAALAQDANVDFVVASDISRLAMWWGGRQLRAPHWWRGTTRLKRSPCIYGTDRLSVLFIHREAISYLGIKRHDGYKRRL</sequence>
<dbReference type="OrthoDB" id="10585091at2759"/>
<proteinExistence type="predicted"/>
<dbReference type="Proteomes" id="UP000193144">
    <property type="component" value="Unassembled WGS sequence"/>
</dbReference>
<evidence type="ECO:0000313" key="2">
    <source>
        <dbReference type="Proteomes" id="UP000193144"/>
    </source>
</evidence>
<dbReference type="STRING" id="1231657.A0A1Y1YM83"/>